<proteinExistence type="predicted"/>
<dbReference type="RefSeq" id="WP_284099831.1">
    <property type="nucleotide sequence ID" value="NZ_JARRAF010000005.1"/>
</dbReference>
<evidence type="ECO:0000256" key="1">
    <source>
        <dbReference type="SAM" id="MobiDB-lite"/>
    </source>
</evidence>
<organism evidence="3 4">
    <name type="scientific">Parachitinimonas caeni</name>
    <dbReference type="NCBI Taxonomy" id="3031301"/>
    <lineage>
        <taxon>Bacteria</taxon>
        <taxon>Pseudomonadati</taxon>
        <taxon>Pseudomonadota</taxon>
        <taxon>Betaproteobacteria</taxon>
        <taxon>Neisseriales</taxon>
        <taxon>Chitinibacteraceae</taxon>
        <taxon>Parachitinimonas</taxon>
    </lineage>
</organism>
<reference evidence="3" key="1">
    <citation type="submission" date="2023-03" db="EMBL/GenBank/DDBJ databases">
        <title>Chitinimonas shenzhenensis gen. nov., sp. nov., a novel member of family Burkholderiaceae isolated from activated sludge collected in Shen Zhen, China.</title>
        <authorList>
            <person name="Wang X."/>
        </authorList>
    </citation>
    <scope>NUCLEOTIDE SEQUENCE</scope>
    <source>
        <strain evidence="3">DQS-5</strain>
    </source>
</reference>
<evidence type="ECO:0000313" key="3">
    <source>
        <dbReference type="EMBL" id="MDK2123532.1"/>
    </source>
</evidence>
<protein>
    <recommendedName>
        <fullName evidence="5">TIGR03067 domain-containing protein</fullName>
    </recommendedName>
</protein>
<feature type="region of interest" description="Disordered" evidence="1">
    <location>
        <begin position="26"/>
        <end position="61"/>
    </location>
</feature>
<feature type="signal peptide" evidence="2">
    <location>
        <begin position="1"/>
        <end position="20"/>
    </location>
</feature>
<keyword evidence="4" id="KW-1185">Reference proteome</keyword>
<dbReference type="Proteomes" id="UP001172778">
    <property type="component" value="Unassembled WGS sequence"/>
</dbReference>
<sequence>MFAASRPSILTAALVATALAGCATNQEPTASAKPVSAASQATKPEPRPEPAPKPATPAIGMEAYTPPTQAEMLAKAASQSKLVGTWEGKWEIDNLGYEGKAVLKIERVEGNEVFGVAIMSDTPYGDMTETFVKATFDGTKMLVKHKSADYALTLTERDSKLRFSGPLHYTSESGNYTGRLKLNK</sequence>
<accession>A0ABT7DU03</accession>
<dbReference type="PROSITE" id="PS51257">
    <property type="entry name" value="PROKAR_LIPOPROTEIN"/>
    <property type="match status" value="1"/>
</dbReference>
<keyword evidence="2" id="KW-0732">Signal</keyword>
<dbReference type="EMBL" id="JARRAF010000005">
    <property type="protein sequence ID" value="MDK2123532.1"/>
    <property type="molecule type" value="Genomic_DNA"/>
</dbReference>
<comment type="caution">
    <text evidence="3">The sequence shown here is derived from an EMBL/GenBank/DDBJ whole genome shotgun (WGS) entry which is preliminary data.</text>
</comment>
<name>A0ABT7DU03_9NEIS</name>
<feature type="chain" id="PRO_5045210942" description="TIGR03067 domain-containing protein" evidence="2">
    <location>
        <begin position="21"/>
        <end position="184"/>
    </location>
</feature>
<evidence type="ECO:0000313" key="4">
    <source>
        <dbReference type="Proteomes" id="UP001172778"/>
    </source>
</evidence>
<evidence type="ECO:0008006" key="5">
    <source>
        <dbReference type="Google" id="ProtNLM"/>
    </source>
</evidence>
<evidence type="ECO:0000256" key="2">
    <source>
        <dbReference type="SAM" id="SignalP"/>
    </source>
</evidence>
<gene>
    <name evidence="3" type="ORF">PZA18_05655</name>
</gene>